<keyword evidence="1" id="KW-0812">Transmembrane</keyword>
<reference evidence="2 3" key="1">
    <citation type="submission" date="2018-09" db="EMBL/GenBank/DDBJ databases">
        <title>Zymobacter palmae IAM14233 (=T109) whole genome analysis.</title>
        <authorList>
            <person name="Yanase H."/>
        </authorList>
    </citation>
    <scope>NUCLEOTIDE SEQUENCE [LARGE SCALE GENOMIC DNA]</scope>
    <source>
        <strain evidence="2 3">IAM14233</strain>
    </source>
</reference>
<evidence type="ECO:0000256" key="1">
    <source>
        <dbReference type="SAM" id="Phobius"/>
    </source>
</evidence>
<dbReference type="KEGG" id="zpl:ZBT109_2331"/>
<name>A0A348HHG1_9GAMM</name>
<keyword evidence="1" id="KW-1133">Transmembrane helix</keyword>
<feature type="transmembrane region" description="Helical" evidence="1">
    <location>
        <begin position="31"/>
        <end position="57"/>
    </location>
</feature>
<keyword evidence="1" id="KW-0472">Membrane</keyword>
<evidence type="ECO:0000313" key="3">
    <source>
        <dbReference type="Proteomes" id="UP000267342"/>
    </source>
</evidence>
<dbReference type="OrthoDB" id="6485698at2"/>
<dbReference type="RefSeq" id="WP_027706329.1">
    <property type="nucleotide sequence ID" value="NZ_AP018933.1"/>
</dbReference>
<dbReference type="Proteomes" id="UP000267342">
    <property type="component" value="Chromosome"/>
</dbReference>
<sequence length="127" mass="14213">MTDASLSLLIATLKSWRPLWLATLPPLGVALLISCPSVASGLFVLVGVGWYGCWRLWLDQQYFSVMREGTLEGEAFGAELAEMWQRPRLRSLSLAERRQGALCWLKRTLVLVGVLWVVAAAALWWVP</sequence>
<accession>A0A348HHG1</accession>
<gene>
    <name evidence="2" type="ORF">ZBT109_2331</name>
</gene>
<keyword evidence="3" id="KW-1185">Reference proteome</keyword>
<dbReference type="EMBL" id="AP018933">
    <property type="protein sequence ID" value="BBG31063.1"/>
    <property type="molecule type" value="Genomic_DNA"/>
</dbReference>
<dbReference type="STRING" id="1123510.GCA_000620025_01881"/>
<protein>
    <submittedName>
        <fullName evidence="2">Predicted integral membrane protein</fullName>
    </submittedName>
</protein>
<evidence type="ECO:0000313" key="2">
    <source>
        <dbReference type="EMBL" id="BBG31063.1"/>
    </source>
</evidence>
<feature type="transmembrane region" description="Helical" evidence="1">
    <location>
        <begin position="108"/>
        <end position="126"/>
    </location>
</feature>
<proteinExistence type="predicted"/>
<organism evidence="2 3">
    <name type="scientific">Zymobacter palmae</name>
    <dbReference type="NCBI Taxonomy" id="33074"/>
    <lineage>
        <taxon>Bacteria</taxon>
        <taxon>Pseudomonadati</taxon>
        <taxon>Pseudomonadota</taxon>
        <taxon>Gammaproteobacteria</taxon>
        <taxon>Oceanospirillales</taxon>
        <taxon>Halomonadaceae</taxon>
        <taxon>Zymobacter group</taxon>
        <taxon>Zymobacter</taxon>
    </lineage>
</organism>
<dbReference type="AlphaFoldDB" id="A0A348HHG1"/>